<evidence type="ECO:0000313" key="2">
    <source>
        <dbReference type="EMBL" id="KAG9471347.1"/>
    </source>
</evidence>
<sequence length="314" mass="35582">MAASTVRRLCVTAVAPVRRYSAGLLVPSAAAARKKYVQKKTPQFRQLPPPRTEKMLPDQEWSNVYPTASSFRPSSVPLPVRMGYPKKRAAPPDKIGNLELVKIPNFLHLTPLAIKKHCAILREFCTPWPAALVDRDSCTRHFPIELQSMDYVSAGPSLCNPKARAVTLQVKLSSLNLDAHAREKLLKLVGSRYDAKDDILTIRSDRCPVRKQNQDYVMYLLTVLYHESWKTEAWESEKEESDMDQYIWEDSKSQQNVLSTLTRSRGDSTSSQEILESPSVQEYRLAMLNLRNQGETEESISCYKQSVKKLLGVA</sequence>
<dbReference type="GO" id="GO:0005763">
    <property type="term" value="C:mitochondrial small ribosomal subunit"/>
    <property type="evidence" value="ECO:0007669"/>
    <property type="project" value="TreeGrafter"/>
</dbReference>
<dbReference type="InterPro" id="IPR019349">
    <property type="entry name" value="Ribosomal_mS35_mit"/>
</dbReference>
<organism evidence="2 3">
    <name type="scientific">Eleutherodactylus coqui</name>
    <name type="common">Puerto Rican coqui</name>
    <dbReference type="NCBI Taxonomy" id="57060"/>
    <lineage>
        <taxon>Eukaryota</taxon>
        <taxon>Metazoa</taxon>
        <taxon>Chordata</taxon>
        <taxon>Craniata</taxon>
        <taxon>Vertebrata</taxon>
        <taxon>Euteleostomi</taxon>
        <taxon>Amphibia</taxon>
        <taxon>Batrachia</taxon>
        <taxon>Anura</taxon>
        <taxon>Neobatrachia</taxon>
        <taxon>Hyloidea</taxon>
        <taxon>Eleutherodactylidae</taxon>
        <taxon>Eleutherodactylinae</taxon>
        <taxon>Eleutherodactylus</taxon>
        <taxon>Eleutherodactylus</taxon>
    </lineage>
</organism>
<protein>
    <recommendedName>
        <fullName evidence="1">Small ribosomal subunit protein mS35 mitochondrial conserved domain-containing protein</fullName>
    </recommendedName>
</protein>
<proteinExistence type="predicted"/>
<evidence type="ECO:0000259" key="1">
    <source>
        <dbReference type="Pfam" id="PF10213"/>
    </source>
</evidence>
<dbReference type="AlphaFoldDB" id="A0A8J6EL16"/>
<dbReference type="Pfam" id="PF10213">
    <property type="entry name" value="MRP-S28"/>
    <property type="match status" value="1"/>
</dbReference>
<keyword evidence="3" id="KW-1185">Reference proteome</keyword>
<feature type="domain" description="Small ribosomal subunit protein mS35 mitochondrial conserved" evidence="1">
    <location>
        <begin position="143"/>
        <end position="230"/>
    </location>
</feature>
<gene>
    <name evidence="2" type="ORF">GDO78_015139</name>
</gene>
<dbReference type="GO" id="GO:0003735">
    <property type="term" value="F:structural constituent of ribosome"/>
    <property type="evidence" value="ECO:0007669"/>
    <property type="project" value="InterPro"/>
</dbReference>
<dbReference type="PANTHER" id="PTHR13490">
    <property type="entry name" value="MITOCHONDRIAL 28S RIBOSOMAL PROTEIN S28"/>
    <property type="match status" value="1"/>
</dbReference>
<dbReference type="OrthoDB" id="283424at2759"/>
<dbReference type="EMBL" id="WNTK01000157">
    <property type="protein sequence ID" value="KAG9471347.1"/>
    <property type="molecule type" value="Genomic_DNA"/>
</dbReference>
<dbReference type="Proteomes" id="UP000770717">
    <property type="component" value="Unassembled WGS sequence"/>
</dbReference>
<reference evidence="2" key="1">
    <citation type="thesis" date="2020" institute="ProQuest LLC" country="789 East Eisenhower Parkway, Ann Arbor, MI, USA">
        <title>Comparative Genomics and Chromosome Evolution.</title>
        <authorList>
            <person name="Mudd A.B."/>
        </authorList>
    </citation>
    <scope>NUCLEOTIDE SEQUENCE</scope>
    <source>
        <strain evidence="2">HN-11 Male</strain>
        <tissue evidence="2">Kidney and liver</tissue>
    </source>
</reference>
<evidence type="ECO:0000313" key="3">
    <source>
        <dbReference type="Proteomes" id="UP000770717"/>
    </source>
</evidence>
<name>A0A8J6EL16_ELECQ</name>
<accession>A0A8J6EL16</accession>
<comment type="caution">
    <text evidence="2">The sequence shown here is derived from an EMBL/GenBank/DDBJ whole genome shotgun (WGS) entry which is preliminary data.</text>
</comment>
<dbReference type="GO" id="GO:0032543">
    <property type="term" value="P:mitochondrial translation"/>
    <property type="evidence" value="ECO:0007669"/>
    <property type="project" value="InterPro"/>
</dbReference>
<dbReference type="InterPro" id="IPR039848">
    <property type="entry name" value="Ribosomal_mS35_mt"/>
</dbReference>
<dbReference type="PANTHER" id="PTHR13490:SF0">
    <property type="entry name" value="SMALL RIBOSOMAL SUBUNIT PROTEIN MS35"/>
    <property type="match status" value="1"/>
</dbReference>